<keyword evidence="2" id="KW-1185">Reference proteome</keyword>
<evidence type="ECO:0000313" key="2">
    <source>
        <dbReference type="Proteomes" id="UP000073492"/>
    </source>
</evidence>
<accession>A0A139I5M1</accession>
<reference evidence="1 2" key="1">
    <citation type="submission" date="2015-07" db="EMBL/GenBank/DDBJ databases">
        <title>Comparative genomics of the Sigatoka disease complex on banana suggests a link between parallel evolutionary changes in Pseudocercospora fijiensis and Pseudocercospora eumusae and increased virulence on the banana host.</title>
        <authorList>
            <person name="Chang T.-C."/>
            <person name="Salvucci A."/>
            <person name="Crous P.W."/>
            <person name="Stergiopoulos I."/>
        </authorList>
    </citation>
    <scope>NUCLEOTIDE SEQUENCE [LARGE SCALE GENOMIC DNA]</scope>
    <source>
        <strain evidence="1 2">CBS 116634</strain>
    </source>
</reference>
<protein>
    <submittedName>
        <fullName evidence="1">Uncharacterized protein</fullName>
    </submittedName>
</protein>
<evidence type="ECO:0000313" key="1">
    <source>
        <dbReference type="EMBL" id="KXT09939.1"/>
    </source>
</evidence>
<dbReference type="Proteomes" id="UP000073492">
    <property type="component" value="Unassembled WGS sequence"/>
</dbReference>
<organism evidence="1 2">
    <name type="scientific">Pseudocercospora musae</name>
    <dbReference type="NCBI Taxonomy" id="113226"/>
    <lineage>
        <taxon>Eukaryota</taxon>
        <taxon>Fungi</taxon>
        <taxon>Dikarya</taxon>
        <taxon>Ascomycota</taxon>
        <taxon>Pezizomycotina</taxon>
        <taxon>Dothideomycetes</taxon>
        <taxon>Dothideomycetidae</taxon>
        <taxon>Mycosphaerellales</taxon>
        <taxon>Mycosphaerellaceae</taxon>
        <taxon>Pseudocercospora</taxon>
    </lineage>
</organism>
<dbReference type="AlphaFoldDB" id="A0A139I5M1"/>
<dbReference type="EMBL" id="LFZO01000296">
    <property type="protein sequence ID" value="KXT09939.1"/>
    <property type="molecule type" value="Genomic_DNA"/>
</dbReference>
<proteinExistence type="predicted"/>
<gene>
    <name evidence="1" type="ORF">AC579_9733</name>
</gene>
<sequence>MQDKIYEYVFEDEVLAIDFNYTMPPILRASKATNASFYVERPLLLRSWLWSMRAEFAANIREIWVLWADINLENEERNTDKPSKYAADVVDEAGEKRARTLVAMPFGRDQ</sequence>
<name>A0A139I5M1_9PEZI</name>
<dbReference type="OrthoDB" id="10265891at2759"/>
<comment type="caution">
    <text evidence="1">The sequence shown here is derived from an EMBL/GenBank/DDBJ whole genome shotgun (WGS) entry which is preliminary data.</text>
</comment>